<feature type="region of interest" description="Disordered" evidence="2">
    <location>
        <begin position="212"/>
        <end position="236"/>
    </location>
</feature>
<dbReference type="PANTHER" id="PTHR33490">
    <property type="entry name" value="BLR5614 PROTEIN-RELATED"/>
    <property type="match status" value="1"/>
</dbReference>
<keyword evidence="6" id="KW-1185">Reference proteome</keyword>
<accession>A0A7W4Z6K7</accession>
<dbReference type="InterPro" id="IPR002931">
    <property type="entry name" value="Transglutaminase-like"/>
</dbReference>
<dbReference type="Proteomes" id="UP000537130">
    <property type="component" value="Unassembled WGS sequence"/>
</dbReference>
<gene>
    <name evidence="5" type="ORF">FHR99_002893</name>
</gene>
<reference evidence="5 6" key="1">
    <citation type="submission" date="2020-08" db="EMBL/GenBank/DDBJ databases">
        <title>Genomic Encyclopedia of Type Strains, Phase III (KMG-III): the genomes of soil and plant-associated and newly described type strains.</title>
        <authorList>
            <person name="Whitman W."/>
        </authorList>
    </citation>
    <scope>NUCLEOTIDE SEQUENCE [LARGE SCALE GENOMIC DNA]</scope>
    <source>
        <strain evidence="5 6">CECT 8654</strain>
    </source>
</reference>
<proteinExistence type="predicted"/>
<evidence type="ECO:0000313" key="6">
    <source>
        <dbReference type="Proteomes" id="UP000537130"/>
    </source>
</evidence>
<feature type="coiled-coil region" evidence="1">
    <location>
        <begin position="115"/>
        <end position="142"/>
    </location>
</feature>
<dbReference type="Pfam" id="PF01841">
    <property type="entry name" value="Transglut_core"/>
    <property type="match status" value="1"/>
</dbReference>
<keyword evidence="1" id="KW-0175">Coiled coil</keyword>
<dbReference type="SUPFAM" id="SSF54001">
    <property type="entry name" value="Cysteine proteinases"/>
    <property type="match status" value="1"/>
</dbReference>
<sequence length="1046" mass="114211">MIEEKTMIGLTLDVFRNGRAAKGISLFTVCMFTFVFYLSPTGAAVAKEVGKDDEKSRHIEQQLESTPEKKLTHRLQKLQQKLARELPESRAQREQSRSWLERMLEKLGLGGAPLSADELAELSELTEQVREAYAEAILLLEQEDRPFKKSKKLPQSAKRLVDERHANTLNTVKQKYQKFDDKLRRLTASDSADEQEEILNELADEISEEQFKPTHTPVDPQNLPWRSPSEQVREPKLSKGEIQLALGIDPLEGYTQIASTVLTPDMLNPMGQPTDADLAETLDANLTEEIKALAASLNNNPVEIYTWVHNNIRFIPSYGSIQGAQYTLETGKGNAVDTASLLIALLRAAGIPARYAYGTVEVPVDNVMNWVGGVTAPEAAQSLLGQGGIPNVALIQGGAIKSIRLEHTWVEAWVDFEPSRGLKNREGDRWIPMDASFKQYEFTQDMNLTKAVPFDAEGLVTQIEQNATVNEEQGWIQNVPQAEIENSLQEFQSQLEAYINNQNPDATVGDVLGLQEVKILPPRPLAAGLPYEHIVTQQSFTKVPASLQHRFKYELASQNSGYPGSPFISINEPTVKLAGKKLALSFRTATEDDQAIIESYIPEPDPETGEIDPNAIPDTLPGYLIHLVADFSIDGVTKQSGGNQTMGTELHETLGLYSPSHGWGVSNNHPIAGEYRAIGLDLQGISPTQAAKLKTNLETTKQKLESGDDNQLLTLTKHDVIGDLIYGTIMSYFALNDVQEEIQAQSADMVTYRLPSYGIFSTSLQPQYWYGIPRNTSFSGLNMDVDRVMFHGAAKDNSKETRIAFTKANGSRLSAMEHLVPEQMFSTPDAPAHGISAVKALAIAAAEGQRIWTITKENLDLALDNTNLGTEVENEIRNSVLAGNVATAHENRLNYHGWVGSGYLLVDPSTGAGAYKISGGANGGELVLSVVQGLLNFLGFSVDVAGLVNALAGGPFGAFLKGLAKALTTLTFVVGVIDIASNERCSVFSARYLILVQTVFSVLLIAAAAGAALLALPIIFTFLLLLAASYAAGQALEHAENLVCDE</sequence>
<name>A0A7W4Z6K7_9GAMM</name>
<evidence type="ECO:0000256" key="1">
    <source>
        <dbReference type="SAM" id="Coils"/>
    </source>
</evidence>
<evidence type="ECO:0000313" key="5">
    <source>
        <dbReference type="EMBL" id="MBB3048619.1"/>
    </source>
</evidence>
<dbReference type="AlphaFoldDB" id="A0A7W4Z6K7"/>
<dbReference type="Gene3D" id="3.10.620.30">
    <property type="match status" value="1"/>
</dbReference>
<dbReference type="RefSeq" id="WP_246386946.1">
    <property type="nucleotide sequence ID" value="NZ_JACHWY010000003.1"/>
</dbReference>
<evidence type="ECO:0000256" key="2">
    <source>
        <dbReference type="SAM" id="MobiDB-lite"/>
    </source>
</evidence>
<feature type="transmembrane region" description="Helical" evidence="3">
    <location>
        <begin position="992"/>
        <end position="1025"/>
    </location>
</feature>
<evidence type="ECO:0000256" key="3">
    <source>
        <dbReference type="SAM" id="Phobius"/>
    </source>
</evidence>
<dbReference type="InterPro" id="IPR038765">
    <property type="entry name" value="Papain-like_cys_pep_sf"/>
</dbReference>
<protein>
    <recommendedName>
        <fullName evidence="4">Transglutaminase-like domain-containing protein</fullName>
    </recommendedName>
</protein>
<feature type="domain" description="Transglutaminase-like" evidence="4">
    <location>
        <begin position="286"/>
        <end position="435"/>
    </location>
</feature>
<keyword evidence="3" id="KW-0812">Transmembrane</keyword>
<feature type="transmembrane region" description="Helical" evidence="3">
    <location>
        <begin position="20"/>
        <end position="38"/>
    </location>
</feature>
<keyword evidence="3" id="KW-0472">Membrane</keyword>
<feature type="coiled-coil region" evidence="1">
    <location>
        <begin position="169"/>
        <end position="212"/>
    </location>
</feature>
<dbReference type="EMBL" id="JACHWY010000003">
    <property type="protein sequence ID" value="MBB3048619.1"/>
    <property type="molecule type" value="Genomic_DNA"/>
</dbReference>
<organism evidence="5 6">
    <name type="scientific">Litorivivens lipolytica</name>
    <dbReference type="NCBI Taxonomy" id="1524264"/>
    <lineage>
        <taxon>Bacteria</taxon>
        <taxon>Pseudomonadati</taxon>
        <taxon>Pseudomonadota</taxon>
        <taxon>Gammaproteobacteria</taxon>
        <taxon>Litorivivens</taxon>
    </lineage>
</organism>
<evidence type="ECO:0000259" key="4">
    <source>
        <dbReference type="Pfam" id="PF01841"/>
    </source>
</evidence>
<comment type="caution">
    <text evidence="5">The sequence shown here is derived from an EMBL/GenBank/DDBJ whole genome shotgun (WGS) entry which is preliminary data.</text>
</comment>
<keyword evidence="3" id="KW-1133">Transmembrane helix</keyword>